<dbReference type="SUPFAM" id="SSF48452">
    <property type="entry name" value="TPR-like"/>
    <property type="match status" value="1"/>
</dbReference>
<evidence type="ECO:0000313" key="2">
    <source>
        <dbReference type="EMBL" id="RIW14530.1"/>
    </source>
</evidence>
<evidence type="ECO:0000313" key="3">
    <source>
        <dbReference type="Proteomes" id="UP000283522"/>
    </source>
</evidence>
<evidence type="ECO:0008006" key="4">
    <source>
        <dbReference type="Google" id="ProtNLM"/>
    </source>
</evidence>
<dbReference type="OrthoDB" id="825316at2"/>
<reference evidence="2 3" key="1">
    <citation type="submission" date="2018-09" db="EMBL/GenBank/DDBJ databases">
        <authorList>
            <person name="Wang X."/>
            <person name="Du Z."/>
        </authorList>
    </citation>
    <scope>NUCLEOTIDE SEQUENCE [LARGE SCALE GENOMIC DNA]</scope>
    <source>
        <strain evidence="2 3">N3</strain>
    </source>
</reference>
<dbReference type="EMBL" id="QXML01000006">
    <property type="protein sequence ID" value="RIW14530.1"/>
    <property type="molecule type" value="Genomic_DNA"/>
</dbReference>
<protein>
    <recommendedName>
        <fullName evidence="4">Tetratricopeptide repeat protein</fullName>
    </recommendedName>
</protein>
<keyword evidence="1" id="KW-0472">Membrane</keyword>
<feature type="transmembrane region" description="Helical" evidence="1">
    <location>
        <begin position="85"/>
        <end position="106"/>
    </location>
</feature>
<accession>A0A418PQG2</accession>
<gene>
    <name evidence="2" type="ORF">D0X99_13320</name>
</gene>
<name>A0A418PQG2_9BACT</name>
<evidence type="ECO:0000256" key="1">
    <source>
        <dbReference type="SAM" id="Phobius"/>
    </source>
</evidence>
<keyword evidence="3" id="KW-1185">Reference proteome</keyword>
<dbReference type="RefSeq" id="WP_119478328.1">
    <property type="nucleotide sequence ID" value="NZ_QXML01000006.1"/>
</dbReference>
<dbReference type="Proteomes" id="UP000283522">
    <property type="component" value="Unassembled WGS sequence"/>
</dbReference>
<organism evidence="2 3">
    <name type="scientific">Algoriphagus lacus</name>
    <dbReference type="NCBI Taxonomy" id="2056311"/>
    <lineage>
        <taxon>Bacteria</taxon>
        <taxon>Pseudomonadati</taxon>
        <taxon>Bacteroidota</taxon>
        <taxon>Cytophagia</taxon>
        <taxon>Cytophagales</taxon>
        <taxon>Cyclobacteriaceae</taxon>
        <taxon>Algoriphagus</taxon>
    </lineage>
</organism>
<keyword evidence="1" id="KW-1133">Transmembrane helix</keyword>
<sequence length="252" mass="28402">MNENYSLEELEAYLYGELSEERKSQLEENIKTDLALQEELAALQISRAAVELAGWKSVIAQSQKEFLEEREETLNKPIQIGIRVWLGRIAASLTLLLVGTLAVLFFSTSPESITESQIGYSLPVLRSSTGELAALEQAYLNGEYEQVLELAKGINSYEAKTYLLIGLANLELKNGQAAEEFLTRIESENQTSSSKDFADQVDYYLVNAYLIQGKITEAEERIVKITKDQNHTYHDNFGQLDLLKVQILKIKN</sequence>
<dbReference type="InterPro" id="IPR011990">
    <property type="entry name" value="TPR-like_helical_dom_sf"/>
</dbReference>
<dbReference type="AlphaFoldDB" id="A0A418PQG2"/>
<proteinExistence type="predicted"/>
<keyword evidence="1" id="KW-0812">Transmembrane</keyword>
<comment type="caution">
    <text evidence="2">The sequence shown here is derived from an EMBL/GenBank/DDBJ whole genome shotgun (WGS) entry which is preliminary data.</text>
</comment>